<protein>
    <recommendedName>
        <fullName evidence="4">Polyketide cyclase / dehydrase and lipid transport</fullName>
    </recommendedName>
</protein>
<evidence type="ECO:0000313" key="3">
    <source>
        <dbReference type="Proteomes" id="UP000035088"/>
    </source>
</evidence>
<keyword evidence="3" id="KW-1185">Reference proteome</keyword>
<feature type="transmembrane region" description="Helical" evidence="1">
    <location>
        <begin position="6"/>
        <end position="29"/>
    </location>
</feature>
<proteinExistence type="predicted"/>
<dbReference type="Proteomes" id="UP000035088">
    <property type="component" value="Unassembled WGS sequence"/>
</dbReference>
<evidence type="ECO:0000256" key="1">
    <source>
        <dbReference type="SAM" id="Phobius"/>
    </source>
</evidence>
<keyword evidence="1" id="KW-1133">Transmembrane helix</keyword>
<accession>G7H5P0</accession>
<evidence type="ECO:0008006" key="4">
    <source>
        <dbReference type="Google" id="ProtNLM"/>
    </source>
</evidence>
<keyword evidence="1" id="KW-0812">Transmembrane</keyword>
<dbReference type="EMBL" id="BAEE01000064">
    <property type="protein sequence ID" value="GAB11165.1"/>
    <property type="molecule type" value="Genomic_DNA"/>
</dbReference>
<evidence type="ECO:0000313" key="2">
    <source>
        <dbReference type="EMBL" id="GAB11165.1"/>
    </source>
</evidence>
<comment type="caution">
    <text evidence="2">The sequence shown here is derived from an EMBL/GenBank/DDBJ whole genome shotgun (WGS) entry which is preliminary data.</text>
</comment>
<organism evidence="2 3">
    <name type="scientific">Gordonia araii NBRC 100433</name>
    <dbReference type="NCBI Taxonomy" id="1073574"/>
    <lineage>
        <taxon>Bacteria</taxon>
        <taxon>Bacillati</taxon>
        <taxon>Actinomycetota</taxon>
        <taxon>Actinomycetes</taxon>
        <taxon>Mycobacteriales</taxon>
        <taxon>Gordoniaceae</taxon>
        <taxon>Gordonia</taxon>
    </lineage>
</organism>
<keyword evidence="1" id="KW-0472">Membrane</keyword>
<name>G7H5P0_9ACTN</name>
<sequence>MTFVEWILLAIGASVAIALAGLLAAGVAASIARRPDRAPVEPLTPAELDEYFQRRAAFAITVSARTPLAPDVVFDRLMGRAYLSSLPFLSGPDWIDGHSAQERGVWSRRTMSGTIYSVTEQVILAKPAETLVLTGTAVCTPATIQSFAERFDISTVGARGVTEVSWTVAGTPRWVGFLPWRWAAPLVSPVLAFVLRHILRLGAFRAPRAETA</sequence>
<reference evidence="2 3" key="1">
    <citation type="submission" date="2011-11" db="EMBL/GenBank/DDBJ databases">
        <title>Whole genome shotgun sequence of Gordonia araii NBRC 100433.</title>
        <authorList>
            <person name="Yoshida Y."/>
            <person name="Hosoyama A."/>
            <person name="Tsuchikane K."/>
            <person name="Katsumata H."/>
            <person name="Yamazaki S."/>
            <person name="Fujita N."/>
        </authorList>
    </citation>
    <scope>NUCLEOTIDE SEQUENCE [LARGE SCALE GENOMIC DNA]</scope>
    <source>
        <strain evidence="2 3">NBRC 100433</strain>
    </source>
</reference>
<gene>
    <name evidence="2" type="ORF">GOARA_064_01670</name>
</gene>
<dbReference type="STRING" id="1073574.GOARA_064_01670"/>
<dbReference type="AlphaFoldDB" id="G7H5P0"/>